<dbReference type="Proteomes" id="UP001066276">
    <property type="component" value="Chromosome 3_2"/>
</dbReference>
<proteinExistence type="predicted"/>
<name>A0AAV7U0A6_PLEWA</name>
<sequence>MGAAGGHPPYHCHAVPLHANNVSPPFSGVPWVFSTDDSDGRPEVVPLAQGPSSWAGAALPPPIRGTSRPGRNLSALQGSRCSPSPAGHRRASSPIVSVWAPRGRPFGAGPLPRAGATPSPQSAGFRAWSAVPMPSRAPGVLLVRQGPAGLLHRCLRVGIQGRPRYRRAFFSGRDGTVSSVRGAPHAEHDPSTLQGPRSALSPAPRCQEGQQRRSRISRGDSVPAAILFFFPLGGCRAAAVDWSLPFATAHLHRLLGIQGSQGESKRHPSLGKTALAMGG</sequence>
<feature type="region of interest" description="Disordered" evidence="1">
    <location>
        <begin position="176"/>
        <end position="217"/>
    </location>
</feature>
<protein>
    <submittedName>
        <fullName evidence="2">Uncharacterized protein</fullName>
    </submittedName>
</protein>
<evidence type="ECO:0000313" key="2">
    <source>
        <dbReference type="EMBL" id="KAJ1181905.1"/>
    </source>
</evidence>
<feature type="region of interest" description="Disordered" evidence="1">
    <location>
        <begin position="48"/>
        <end position="103"/>
    </location>
</feature>
<organism evidence="2 3">
    <name type="scientific">Pleurodeles waltl</name>
    <name type="common">Iberian ribbed newt</name>
    <dbReference type="NCBI Taxonomy" id="8319"/>
    <lineage>
        <taxon>Eukaryota</taxon>
        <taxon>Metazoa</taxon>
        <taxon>Chordata</taxon>
        <taxon>Craniata</taxon>
        <taxon>Vertebrata</taxon>
        <taxon>Euteleostomi</taxon>
        <taxon>Amphibia</taxon>
        <taxon>Batrachia</taxon>
        <taxon>Caudata</taxon>
        <taxon>Salamandroidea</taxon>
        <taxon>Salamandridae</taxon>
        <taxon>Pleurodelinae</taxon>
        <taxon>Pleurodeles</taxon>
    </lineage>
</organism>
<dbReference type="EMBL" id="JANPWB010000006">
    <property type="protein sequence ID" value="KAJ1181905.1"/>
    <property type="molecule type" value="Genomic_DNA"/>
</dbReference>
<evidence type="ECO:0000256" key="1">
    <source>
        <dbReference type="SAM" id="MobiDB-lite"/>
    </source>
</evidence>
<comment type="caution">
    <text evidence="2">The sequence shown here is derived from an EMBL/GenBank/DDBJ whole genome shotgun (WGS) entry which is preliminary data.</text>
</comment>
<feature type="region of interest" description="Disordered" evidence="1">
    <location>
        <begin position="259"/>
        <end position="279"/>
    </location>
</feature>
<reference evidence="2" key="1">
    <citation type="journal article" date="2022" name="bioRxiv">
        <title>Sequencing and chromosome-scale assembly of the giantPleurodeles waltlgenome.</title>
        <authorList>
            <person name="Brown T."/>
            <person name="Elewa A."/>
            <person name="Iarovenko S."/>
            <person name="Subramanian E."/>
            <person name="Araus A.J."/>
            <person name="Petzold A."/>
            <person name="Susuki M."/>
            <person name="Suzuki K.-i.T."/>
            <person name="Hayashi T."/>
            <person name="Toyoda A."/>
            <person name="Oliveira C."/>
            <person name="Osipova E."/>
            <person name="Leigh N.D."/>
            <person name="Simon A."/>
            <person name="Yun M.H."/>
        </authorList>
    </citation>
    <scope>NUCLEOTIDE SEQUENCE</scope>
    <source>
        <strain evidence="2">20211129_DDA</strain>
        <tissue evidence="2">Liver</tissue>
    </source>
</reference>
<gene>
    <name evidence="2" type="ORF">NDU88_007104</name>
</gene>
<dbReference type="AlphaFoldDB" id="A0AAV7U0A6"/>
<accession>A0AAV7U0A6</accession>
<evidence type="ECO:0000313" key="3">
    <source>
        <dbReference type="Proteomes" id="UP001066276"/>
    </source>
</evidence>
<keyword evidence="3" id="KW-1185">Reference proteome</keyword>